<keyword evidence="3 5" id="KW-1133">Transmembrane helix</keyword>
<feature type="transmembrane region" description="Helical" evidence="5">
    <location>
        <begin position="21"/>
        <end position="42"/>
    </location>
</feature>
<reference evidence="7" key="1">
    <citation type="journal article" date="2019" name="Int. J. Syst. Evol. Microbiol.">
        <title>The Global Catalogue of Microorganisms (GCM) 10K type strain sequencing project: providing services to taxonomists for standard genome sequencing and annotation.</title>
        <authorList>
            <consortium name="The Broad Institute Genomics Platform"/>
            <consortium name="The Broad Institute Genome Sequencing Center for Infectious Disease"/>
            <person name="Wu L."/>
            <person name="Ma J."/>
        </authorList>
    </citation>
    <scope>NUCLEOTIDE SEQUENCE [LARGE SCALE GENOMIC DNA]</scope>
    <source>
        <strain evidence="7">CCUG 56029</strain>
    </source>
</reference>
<dbReference type="RefSeq" id="WP_379144532.1">
    <property type="nucleotide sequence ID" value="NZ_JBHUEN010000046.1"/>
</dbReference>
<protein>
    <submittedName>
        <fullName evidence="6">Neutral zinc metallopeptidase</fullName>
    </submittedName>
</protein>
<evidence type="ECO:0000256" key="2">
    <source>
        <dbReference type="ARBA" id="ARBA00022692"/>
    </source>
</evidence>
<evidence type="ECO:0000256" key="4">
    <source>
        <dbReference type="ARBA" id="ARBA00023136"/>
    </source>
</evidence>
<dbReference type="Proteomes" id="UP001597213">
    <property type="component" value="Unassembled WGS sequence"/>
</dbReference>
<keyword evidence="2 5" id="KW-0812">Transmembrane</keyword>
<dbReference type="EMBL" id="JBHUEN010000046">
    <property type="protein sequence ID" value="MFD1883286.1"/>
    <property type="molecule type" value="Genomic_DNA"/>
</dbReference>
<evidence type="ECO:0000313" key="6">
    <source>
        <dbReference type="EMBL" id="MFD1883286.1"/>
    </source>
</evidence>
<dbReference type="Pfam" id="PF04228">
    <property type="entry name" value="Zn_peptidase"/>
    <property type="match status" value="1"/>
</dbReference>
<organism evidence="6 7">
    <name type="scientific">Paracoccus pacificus</name>
    <dbReference type="NCBI Taxonomy" id="1463598"/>
    <lineage>
        <taxon>Bacteria</taxon>
        <taxon>Pseudomonadati</taxon>
        <taxon>Pseudomonadota</taxon>
        <taxon>Alphaproteobacteria</taxon>
        <taxon>Rhodobacterales</taxon>
        <taxon>Paracoccaceae</taxon>
        <taxon>Paracoccus</taxon>
    </lineage>
</organism>
<evidence type="ECO:0000256" key="1">
    <source>
        <dbReference type="ARBA" id="ARBA00004167"/>
    </source>
</evidence>
<comment type="caution">
    <text evidence="6">The sequence shown here is derived from an EMBL/GenBank/DDBJ whole genome shotgun (WGS) entry which is preliminary data.</text>
</comment>
<evidence type="ECO:0000256" key="3">
    <source>
        <dbReference type="ARBA" id="ARBA00022989"/>
    </source>
</evidence>
<evidence type="ECO:0000313" key="7">
    <source>
        <dbReference type="Proteomes" id="UP001597213"/>
    </source>
</evidence>
<gene>
    <name evidence="6" type="ORF">ACFSCT_16340</name>
</gene>
<dbReference type="InterPro" id="IPR007343">
    <property type="entry name" value="Uncharacterised_pept_Zn_put"/>
</dbReference>
<name>A0ABW4RAK6_9RHOB</name>
<sequence>MEWRGRRGSGNIDDRRGMSGGAVGGIGLVGTLAILAVGYFFGIDISPIVAGMEQQSQQTEGPVELTPEQKQEGEFMSVVLGSTEQVWDQIFKTQLNETYTPPVLVLYSGMTQSGCGGASAMMGPFYCPVDKKLYLDTDFFKTMRDKMGAGGDFAAAYVVAHEVGHHVQDLMGTLNKWNAVRQRASEQDSNAISVLIELQADCYAGVWGNHEQQNFQSLTEQDVRDAVNAAAAVGDDTLQKAAGRSVNVDSFTHGSAAQRQEWFMRGFKSGEVGQCDTFKAAGL</sequence>
<proteinExistence type="predicted"/>
<evidence type="ECO:0000256" key="5">
    <source>
        <dbReference type="SAM" id="Phobius"/>
    </source>
</evidence>
<dbReference type="PANTHER" id="PTHR30168:SF0">
    <property type="entry name" value="INNER MEMBRANE PROTEIN"/>
    <property type="match status" value="1"/>
</dbReference>
<comment type="subcellular location">
    <subcellularLocation>
        <location evidence="1">Membrane</location>
        <topology evidence="1">Single-pass membrane protein</topology>
    </subcellularLocation>
</comment>
<dbReference type="PANTHER" id="PTHR30168">
    <property type="entry name" value="PUTATIVE MEMBRANE PROTEIN YPFJ"/>
    <property type="match status" value="1"/>
</dbReference>
<keyword evidence="7" id="KW-1185">Reference proteome</keyword>
<keyword evidence="4 5" id="KW-0472">Membrane</keyword>
<accession>A0ABW4RAK6</accession>